<keyword evidence="3" id="KW-1185">Reference proteome</keyword>
<reference evidence="2" key="1">
    <citation type="submission" date="2020-08" db="EMBL/GenBank/DDBJ databases">
        <title>Multicomponent nature underlies the extraordinary mechanical properties of spider dragline silk.</title>
        <authorList>
            <person name="Kono N."/>
            <person name="Nakamura H."/>
            <person name="Mori M."/>
            <person name="Yoshida Y."/>
            <person name="Ohtoshi R."/>
            <person name="Malay A.D."/>
            <person name="Moran D.A.P."/>
            <person name="Tomita M."/>
            <person name="Numata K."/>
            <person name="Arakawa K."/>
        </authorList>
    </citation>
    <scope>NUCLEOTIDE SEQUENCE</scope>
</reference>
<dbReference type="Proteomes" id="UP000886998">
    <property type="component" value="Unassembled WGS sequence"/>
</dbReference>
<comment type="caution">
    <text evidence="2">The sequence shown here is derived from an EMBL/GenBank/DDBJ whole genome shotgun (WGS) entry which is preliminary data.</text>
</comment>
<feature type="compositionally biased region" description="Polar residues" evidence="1">
    <location>
        <begin position="37"/>
        <end position="50"/>
    </location>
</feature>
<evidence type="ECO:0000313" key="2">
    <source>
        <dbReference type="EMBL" id="GFY60663.1"/>
    </source>
</evidence>
<evidence type="ECO:0000313" key="3">
    <source>
        <dbReference type="Proteomes" id="UP000886998"/>
    </source>
</evidence>
<name>A0A8X7CBI1_9ARAC</name>
<sequence length="89" mass="9990">MSSAPVHQKIHSRSQRRNLTISLQGGRACHQSPRLLTRQTSPRVEQQLQKEGSYKATMASSGTKEKRTGHFCCCSDLWLRLGDYADAIC</sequence>
<protein>
    <submittedName>
        <fullName evidence="2">Uncharacterized protein</fullName>
    </submittedName>
</protein>
<proteinExistence type="predicted"/>
<feature type="region of interest" description="Disordered" evidence="1">
    <location>
        <begin position="1"/>
        <end position="67"/>
    </location>
</feature>
<dbReference type="AlphaFoldDB" id="A0A8X7CBI1"/>
<organism evidence="2 3">
    <name type="scientific">Trichonephila inaurata madagascariensis</name>
    <dbReference type="NCBI Taxonomy" id="2747483"/>
    <lineage>
        <taxon>Eukaryota</taxon>
        <taxon>Metazoa</taxon>
        <taxon>Ecdysozoa</taxon>
        <taxon>Arthropoda</taxon>
        <taxon>Chelicerata</taxon>
        <taxon>Arachnida</taxon>
        <taxon>Araneae</taxon>
        <taxon>Araneomorphae</taxon>
        <taxon>Entelegynae</taxon>
        <taxon>Araneoidea</taxon>
        <taxon>Nephilidae</taxon>
        <taxon>Trichonephila</taxon>
        <taxon>Trichonephila inaurata</taxon>
    </lineage>
</organism>
<gene>
    <name evidence="2" type="ORF">TNIN_463221</name>
</gene>
<accession>A0A8X7CBI1</accession>
<dbReference type="EMBL" id="BMAV01013236">
    <property type="protein sequence ID" value="GFY60663.1"/>
    <property type="molecule type" value="Genomic_DNA"/>
</dbReference>
<evidence type="ECO:0000256" key="1">
    <source>
        <dbReference type="SAM" id="MobiDB-lite"/>
    </source>
</evidence>